<reference evidence="1 2" key="1">
    <citation type="submission" date="2019-01" db="EMBL/GenBank/DDBJ databases">
        <title>Draft genome sequences of three monokaryotic isolates of the white-rot basidiomycete fungus Dichomitus squalens.</title>
        <authorList>
            <consortium name="DOE Joint Genome Institute"/>
            <person name="Lopez S.C."/>
            <person name="Andreopoulos B."/>
            <person name="Pangilinan J."/>
            <person name="Lipzen A."/>
            <person name="Riley R."/>
            <person name="Ahrendt S."/>
            <person name="Ng V."/>
            <person name="Barry K."/>
            <person name="Daum C."/>
            <person name="Grigoriev I.V."/>
            <person name="Hilden K.S."/>
            <person name="Makela M.R."/>
            <person name="de Vries R.P."/>
        </authorList>
    </citation>
    <scope>NUCLEOTIDE SEQUENCE [LARGE SCALE GENOMIC DNA]</scope>
    <source>
        <strain evidence="1 2">CBS 464.89</strain>
    </source>
</reference>
<accession>A0A4V2K2Z7</accession>
<evidence type="ECO:0000313" key="2">
    <source>
        <dbReference type="Proteomes" id="UP000292082"/>
    </source>
</evidence>
<proteinExistence type="predicted"/>
<evidence type="ECO:0000313" key="1">
    <source>
        <dbReference type="EMBL" id="TBU60151.1"/>
    </source>
</evidence>
<protein>
    <submittedName>
        <fullName evidence="1">Uncharacterized protein</fullName>
    </submittedName>
</protein>
<dbReference type="EMBL" id="ML145107">
    <property type="protein sequence ID" value="TBU60151.1"/>
    <property type="molecule type" value="Genomic_DNA"/>
</dbReference>
<keyword evidence="2" id="KW-1185">Reference proteome</keyword>
<organism evidence="1 2">
    <name type="scientific">Dichomitus squalens</name>
    <dbReference type="NCBI Taxonomy" id="114155"/>
    <lineage>
        <taxon>Eukaryota</taxon>
        <taxon>Fungi</taxon>
        <taxon>Dikarya</taxon>
        <taxon>Basidiomycota</taxon>
        <taxon>Agaricomycotina</taxon>
        <taxon>Agaricomycetes</taxon>
        <taxon>Polyporales</taxon>
        <taxon>Polyporaceae</taxon>
        <taxon>Dichomitus</taxon>
    </lineage>
</organism>
<dbReference type="Proteomes" id="UP000292082">
    <property type="component" value="Unassembled WGS sequence"/>
</dbReference>
<name>A0A4V2K2Z7_9APHY</name>
<dbReference type="AlphaFoldDB" id="A0A4V2K2Z7"/>
<sequence length="76" mass="8573">MSLMRWPKTLSVDNSRGRLPLPRLRRPPHSGWGSWIGMLHSRAWAKPAGSARKNEWLTQRQNPGLRGKTGRACVTG</sequence>
<gene>
    <name evidence="1" type="ORF">BD310DRAFT_923437</name>
</gene>